<feature type="region of interest" description="Disordered" evidence="1">
    <location>
        <begin position="231"/>
        <end position="250"/>
    </location>
</feature>
<dbReference type="RefSeq" id="XP_013250201.1">
    <property type="nucleotide sequence ID" value="XM_013394747.1"/>
</dbReference>
<evidence type="ECO:0000313" key="2">
    <source>
        <dbReference type="EMBL" id="CDI79733.1"/>
    </source>
</evidence>
<dbReference type="GeneID" id="25269274"/>
<keyword evidence="3" id="KW-1185">Reference proteome</keyword>
<evidence type="ECO:0000256" key="1">
    <source>
        <dbReference type="SAM" id="MobiDB-lite"/>
    </source>
</evidence>
<gene>
    <name evidence="2" type="ORF">EAH_00012040</name>
</gene>
<feature type="region of interest" description="Disordered" evidence="1">
    <location>
        <begin position="134"/>
        <end position="224"/>
    </location>
</feature>
<protein>
    <submittedName>
        <fullName evidence="2">Uncharacterized protein</fullName>
    </submittedName>
</protein>
<organism evidence="2 3">
    <name type="scientific">Eimeria acervulina</name>
    <name type="common">Coccidian parasite</name>
    <dbReference type="NCBI Taxonomy" id="5801"/>
    <lineage>
        <taxon>Eukaryota</taxon>
        <taxon>Sar</taxon>
        <taxon>Alveolata</taxon>
        <taxon>Apicomplexa</taxon>
        <taxon>Conoidasida</taxon>
        <taxon>Coccidia</taxon>
        <taxon>Eucoccidiorida</taxon>
        <taxon>Eimeriorina</taxon>
        <taxon>Eimeriidae</taxon>
        <taxon>Eimeria</taxon>
    </lineage>
</organism>
<dbReference type="EMBL" id="HG671074">
    <property type="protein sequence ID" value="CDI79733.1"/>
    <property type="molecule type" value="Genomic_DNA"/>
</dbReference>
<proteinExistence type="predicted"/>
<name>U6GKB1_EIMAC</name>
<sequence>MMDTLDTRGLSMIGDGSVILEVAGELTVPNMSSEKELQEVLLTKKYVLDLRRTEIRMSDSVRREVYEALGVEEEEAVDLVKKSVFLNGSITNAPPGTNELVRSFLPKGTREQHFRRLMELAQRRRADLERDFIKKGASRQPQLAGGETAARQVDRRPQRVTTVPSSDRNRGQKRRDLNAAATAGAVGEERGAEGLKMSGPTKGAAADATSGGTGSNHFNHPYDDLTTFRSATTASELGTFRSKSGGTSLE</sequence>
<dbReference type="Proteomes" id="UP000018050">
    <property type="component" value="Unassembled WGS sequence"/>
</dbReference>
<feature type="compositionally biased region" description="Basic and acidic residues" evidence="1">
    <location>
        <begin position="167"/>
        <end position="177"/>
    </location>
</feature>
<dbReference type="OrthoDB" id="346553at2759"/>
<accession>U6GKB1</accession>
<dbReference type="OMA" id="TNELVRC"/>
<reference evidence="2" key="1">
    <citation type="submission" date="2013-10" db="EMBL/GenBank/DDBJ databases">
        <title>Genomic analysis of the causative agents of coccidiosis in chickens.</title>
        <authorList>
            <person name="Reid A.J."/>
            <person name="Blake D."/>
            <person name="Billington K."/>
            <person name="Browne H."/>
            <person name="Dunn M."/>
            <person name="Hung S."/>
            <person name="Kawahara F."/>
            <person name="Miranda-Saavedra D."/>
            <person name="Mourier T."/>
            <person name="Nagra H."/>
            <person name="Otto T.D."/>
            <person name="Rawlings N."/>
            <person name="Sanchez A."/>
            <person name="Sanders M."/>
            <person name="Subramaniam C."/>
            <person name="Tay Y."/>
            <person name="Dear P."/>
            <person name="Doerig C."/>
            <person name="Gruber A."/>
            <person name="Parkinson J."/>
            <person name="Shirley M."/>
            <person name="Wan K.L."/>
            <person name="Berriman M."/>
            <person name="Tomley F."/>
            <person name="Pain A."/>
        </authorList>
    </citation>
    <scope>NUCLEOTIDE SEQUENCE</scope>
    <source>
        <strain evidence="2">Houghton</strain>
    </source>
</reference>
<reference evidence="2" key="2">
    <citation type="submission" date="2013-10" db="EMBL/GenBank/DDBJ databases">
        <authorList>
            <person name="Aslett M."/>
        </authorList>
    </citation>
    <scope>NUCLEOTIDE SEQUENCE</scope>
    <source>
        <strain evidence="2">Houghton</strain>
    </source>
</reference>
<dbReference type="AlphaFoldDB" id="U6GKB1"/>
<evidence type="ECO:0000313" key="3">
    <source>
        <dbReference type="Proteomes" id="UP000018050"/>
    </source>
</evidence>
<dbReference type="VEuPathDB" id="ToxoDB:EAH_00012040"/>